<name>A0A3N4LT88_9PEZI</name>
<organism evidence="3 4">
    <name type="scientific">Terfezia boudieri ATCC MYA-4762</name>
    <dbReference type="NCBI Taxonomy" id="1051890"/>
    <lineage>
        <taxon>Eukaryota</taxon>
        <taxon>Fungi</taxon>
        <taxon>Dikarya</taxon>
        <taxon>Ascomycota</taxon>
        <taxon>Pezizomycotina</taxon>
        <taxon>Pezizomycetes</taxon>
        <taxon>Pezizales</taxon>
        <taxon>Pezizaceae</taxon>
        <taxon>Terfezia</taxon>
    </lineage>
</organism>
<feature type="region of interest" description="Disordered" evidence="1">
    <location>
        <begin position="187"/>
        <end position="209"/>
    </location>
</feature>
<feature type="compositionally biased region" description="Pro residues" evidence="1">
    <location>
        <begin position="327"/>
        <end position="339"/>
    </location>
</feature>
<evidence type="ECO:0000256" key="1">
    <source>
        <dbReference type="SAM" id="MobiDB-lite"/>
    </source>
</evidence>
<feature type="compositionally biased region" description="Polar residues" evidence="1">
    <location>
        <begin position="90"/>
        <end position="101"/>
    </location>
</feature>
<feature type="compositionally biased region" description="Pro residues" evidence="1">
    <location>
        <begin position="11"/>
        <end position="26"/>
    </location>
</feature>
<feature type="region of interest" description="Disordered" evidence="1">
    <location>
        <begin position="134"/>
        <end position="154"/>
    </location>
</feature>
<dbReference type="Pfam" id="PF15463">
    <property type="entry name" value="ECM11"/>
    <property type="match status" value="1"/>
</dbReference>
<feature type="region of interest" description="Disordered" evidence="1">
    <location>
        <begin position="287"/>
        <end position="368"/>
    </location>
</feature>
<evidence type="ECO:0000259" key="2">
    <source>
        <dbReference type="Pfam" id="PF15463"/>
    </source>
</evidence>
<keyword evidence="4" id="KW-1185">Reference proteome</keyword>
<evidence type="ECO:0000313" key="4">
    <source>
        <dbReference type="Proteomes" id="UP000267821"/>
    </source>
</evidence>
<gene>
    <name evidence="3" type="ORF">L211DRAFT_866937</name>
</gene>
<dbReference type="InterPro" id="IPR029178">
    <property type="entry name" value="Ecm11_C"/>
</dbReference>
<dbReference type="EMBL" id="ML121536">
    <property type="protein sequence ID" value="RPB26020.1"/>
    <property type="molecule type" value="Genomic_DNA"/>
</dbReference>
<evidence type="ECO:0000313" key="3">
    <source>
        <dbReference type="EMBL" id="RPB26020.1"/>
    </source>
</evidence>
<dbReference type="InParanoid" id="A0A3N4LT88"/>
<feature type="compositionally biased region" description="Polar residues" evidence="1">
    <location>
        <begin position="351"/>
        <end position="368"/>
    </location>
</feature>
<feature type="region of interest" description="Disordered" evidence="1">
    <location>
        <begin position="1"/>
        <end position="103"/>
    </location>
</feature>
<feature type="compositionally biased region" description="Polar residues" evidence="1">
    <location>
        <begin position="197"/>
        <end position="209"/>
    </location>
</feature>
<sequence length="466" mass="50912">MNWQPKHKEPFPPAIDLPITPLPPFNPLQEHILRQGLGKNLPMQAPSQYKRTSFHPSGAETDTELPARKKTRSPPKTPTQGSPGQGQIRRGNSFNSPSGQNKGFIPGTELGLLGLAGIAGVRARSAIGEAKKEEVIDDDGELHGHGRHNSAGGGGLDGSIGGSSHLSFVSTITEDQWRHMNENELRATEGDDEGSDNGVSTGVGQQQETWVGGEGARTIGLGPGFSGGLGRVKNVIHTGVGQVMGAQGGYSSPVGGTMGFNIRQNQQEKRNPQLPSQIDDIVDFTDNYTETDTGDYGEFASSGYRGDRDQGEYGHNQGGHDQYNELPQPPPGQLGPNHPPAGTVYRPRSPSPSEVSYPASPTLSNSPPETIEDILALDFSQENHSKRWRYFRQCTHEQWAKYGEVILQRQAELAKEMMKSREARKDAVRVFEEELKTWEAEVDGHMDRARQYMARMKTSFELLKVG</sequence>
<dbReference type="AlphaFoldDB" id="A0A3N4LT88"/>
<feature type="compositionally biased region" description="Basic and acidic residues" evidence="1">
    <location>
        <begin position="1"/>
        <end position="10"/>
    </location>
</feature>
<protein>
    <recommendedName>
        <fullName evidence="2">Extracellular mutant protein 11 C-terminal domain-containing protein</fullName>
    </recommendedName>
</protein>
<dbReference type="Proteomes" id="UP000267821">
    <property type="component" value="Unassembled WGS sequence"/>
</dbReference>
<accession>A0A3N4LT88</accession>
<feature type="domain" description="Extracellular mutant protein 11 C-terminal" evidence="2">
    <location>
        <begin position="361"/>
        <end position="458"/>
    </location>
</feature>
<dbReference type="OrthoDB" id="5341277at2759"/>
<proteinExistence type="predicted"/>
<feature type="compositionally biased region" description="Polar residues" evidence="1">
    <location>
        <begin position="45"/>
        <end position="55"/>
    </location>
</feature>
<reference evidence="3 4" key="1">
    <citation type="journal article" date="2018" name="Nat. Ecol. Evol.">
        <title>Pezizomycetes genomes reveal the molecular basis of ectomycorrhizal truffle lifestyle.</title>
        <authorList>
            <person name="Murat C."/>
            <person name="Payen T."/>
            <person name="Noel B."/>
            <person name="Kuo A."/>
            <person name="Morin E."/>
            <person name="Chen J."/>
            <person name="Kohler A."/>
            <person name="Krizsan K."/>
            <person name="Balestrini R."/>
            <person name="Da Silva C."/>
            <person name="Montanini B."/>
            <person name="Hainaut M."/>
            <person name="Levati E."/>
            <person name="Barry K.W."/>
            <person name="Belfiori B."/>
            <person name="Cichocki N."/>
            <person name="Clum A."/>
            <person name="Dockter R.B."/>
            <person name="Fauchery L."/>
            <person name="Guy J."/>
            <person name="Iotti M."/>
            <person name="Le Tacon F."/>
            <person name="Lindquist E.A."/>
            <person name="Lipzen A."/>
            <person name="Malagnac F."/>
            <person name="Mello A."/>
            <person name="Molinier V."/>
            <person name="Miyauchi S."/>
            <person name="Poulain J."/>
            <person name="Riccioni C."/>
            <person name="Rubini A."/>
            <person name="Sitrit Y."/>
            <person name="Splivallo R."/>
            <person name="Traeger S."/>
            <person name="Wang M."/>
            <person name="Zifcakova L."/>
            <person name="Wipf D."/>
            <person name="Zambonelli A."/>
            <person name="Paolocci F."/>
            <person name="Nowrousian M."/>
            <person name="Ottonello S."/>
            <person name="Baldrian P."/>
            <person name="Spatafora J.W."/>
            <person name="Henrissat B."/>
            <person name="Nagy L.G."/>
            <person name="Aury J.M."/>
            <person name="Wincker P."/>
            <person name="Grigoriev I.V."/>
            <person name="Bonfante P."/>
            <person name="Martin F.M."/>
        </authorList>
    </citation>
    <scope>NUCLEOTIDE SEQUENCE [LARGE SCALE GENOMIC DNA]</scope>
    <source>
        <strain evidence="3 4">ATCC MYA-4762</strain>
    </source>
</reference>